<dbReference type="AlphaFoldDB" id="A0A8J6CEX4"/>
<dbReference type="PANTHER" id="PTHR10653">
    <property type="entry name" value="F-ACTIN-CAPPING PROTEIN SUBUNIT ALPHA"/>
    <property type="match status" value="1"/>
</dbReference>
<dbReference type="OMA" id="VACIEDH"/>
<dbReference type="GO" id="GO:0030036">
    <property type="term" value="P:actin cytoskeleton organization"/>
    <property type="evidence" value="ECO:0007669"/>
    <property type="project" value="TreeGrafter"/>
</dbReference>
<dbReference type="GO" id="GO:0030863">
    <property type="term" value="C:cortical cytoskeleton"/>
    <property type="evidence" value="ECO:0007669"/>
    <property type="project" value="TreeGrafter"/>
</dbReference>
<organism evidence="4 5">
    <name type="scientific">Diacronema lutheri</name>
    <name type="common">Unicellular marine alga</name>
    <name type="synonym">Monochrysis lutheri</name>
    <dbReference type="NCBI Taxonomy" id="2081491"/>
    <lineage>
        <taxon>Eukaryota</taxon>
        <taxon>Haptista</taxon>
        <taxon>Haptophyta</taxon>
        <taxon>Pavlovophyceae</taxon>
        <taxon>Pavlovales</taxon>
        <taxon>Pavlovaceae</taxon>
        <taxon>Diacronema</taxon>
    </lineage>
</organism>
<reference evidence="4" key="1">
    <citation type="submission" date="2021-05" db="EMBL/GenBank/DDBJ databases">
        <title>The genome of the haptophyte Pavlova lutheri (Diacronema luteri, Pavlovales) - a model for lipid biosynthesis in eukaryotic algae.</title>
        <authorList>
            <person name="Hulatt C.J."/>
            <person name="Posewitz M.C."/>
        </authorList>
    </citation>
    <scope>NUCLEOTIDE SEQUENCE</scope>
    <source>
        <strain evidence="4">NIVA-4/92</strain>
    </source>
</reference>
<dbReference type="GO" id="GO:0051015">
    <property type="term" value="F:actin filament binding"/>
    <property type="evidence" value="ECO:0007669"/>
    <property type="project" value="TreeGrafter"/>
</dbReference>
<evidence type="ECO:0000256" key="2">
    <source>
        <dbReference type="ARBA" id="ARBA00023203"/>
    </source>
</evidence>
<sequence>MAAAPDIARRLVRDAPPGQLREVLAGVRALVSFDERAAVEAALPAVVAEVHARDYALVTLPSGDAVLLTPDGLRPGEPPSFYDPATKQLLDIDFGAAPRASAPGVAVCTGVSPLPPADVARLERAEPLRAAVERLLGAYVRQNYPSAHLTVYALGGGDEGAEGDEQVVVACYGAKSVALASMYAGALTARWELRATAGAASARGHARACLHTFEEGNVRLDVERSWRAQLDEVDGVDALAGALVTLVRRSEGEWHEELLDGFADLGGHAIKALRRPLPMTRTKFDWERATVHGLADELAQAKI</sequence>
<name>A0A8J6CEX4_DIALT</name>
<comment type="subunit">
    <text evidence="3">Heterodimer of an alpha and a beta subunit.</text>
</comment>
<dbReference type="Proteomes" id="UP000751190">
    <property type="component" value="Unassembled WGS sequence"/>
</dbReference>
<comment type="function">
    <text evidence="3">F-actin-capping proteins bind in a Ca(2+)-independent manner to the fast growing ends of actin filaments (barbed end) thereby blocking the exchange of subunits at these ends. Unlike other capping proteins (such as gelsolin and severin), these proteins do not sever actin filaments.</text>
</comment>
<evidence type="ECO:0000313" key="4">
    <source>
        <dbReference type="EMBL" id="KAG8470094.1"/>
    </source>
</evidence>
<dbReference type="InterPro" id="IPR037282">
    <property type="entry name" value="CapZ_alpha/beta"/>
</dbReference>
<dbReference type="InterPro" id="IPR002189">
    <property type="entry name" value="CapZ_alpha"/>
</dbReference>
<keyword evidence="5" id="KW-1185">Reference proteome</keyword>
<evidence type="ECO:0000256" key="3">
    <source>
        <dbReference type="RuleBase" id="RU365077"/>
    </source>
</evidence>
<dbReference type="GO" id="GO:0008290">
    <property type="term" value="C:F-actin capping protein complex"/>
    <property type="evidence" value="ECO:0007669"/>
    <property type="project" value="UniProtKB-UniRule"/>
</dbReference>
<dbReference type="InterPro" id="IPR042489">
    <property type="entry name" value="CapZ_alpha_1"/>
</dbReference>
<gene>
    <name evidence="4" type="ORF">KFE25_008515</name>
</gene>
<comment type="caution">
    <text evidence="4">The sequence shown here is derived from an EMBL/GenBank/DDBJ whole genome shotgun (WGS) entry which is preliminary data.</text>
</comment>
<keyword evidence="1 3" id="KW-0117">Actin capping</keyword>
<evidence type="ECO:0000256" key="1">
    <source>
        <dbReference type="ARBA" id="ARBA00022467"/>
    </source>
</evidence>
<dbReference type="OrthoDB" id="340550at2759"/>
<comment type="similarity">
    <text evidence="3">Belongs to the F-actin-capping protein alpha subunit family.</text>
</comment>
<keyword evidence="2 3" id="KW-0009">Actin-binding</keyword>
<dbReference type="EMBL" id="JAGTXO010000001">
    <property type="protein sequence ID" value="KAG8470094.1"/>
    <property type="molecule type" value="Genomic_DNA"/>
</dbReference>
<dbReference type="SUPFAM" id="SSF90096">
    <property type="entry name" value="Subunits of heterodimeric actin filament capping protein Capz"/>
    <property type="match status" value="1"/>
</dbReference>
<dbReference type="Pfam" id="PF01267">
    <property type="entry name" value="F-actin_cap_A"/>
    <property type="match status" value="1"/>
</dbReference>
<dbReference type="InterPro" id="IPR042276">
    <property type="entry name" value="CapZ_alpha/beta_2"/>
</dbReference>
<protein>
    <recommendedName>
        <fullName evidence="3">F-actin-capping protein subunit alpha</fullName>
    </recommendedName>
</protein>
<dbReference type="Gene3D" id="3.30.1140.60">
    <property type="entry name" value="F-actin capping protein, alpha subunit"/>
    <property type="match status" value="1"/>
</dbReference>
<accession>A0A8J6CEX4</accession>
<dbReference type="GO" id="GO:0051016">
    <property type="term" value="P:barbed-end actin filament capping"/>
    <property type="evidence" value="ECO:0007669"/>
    <property type="project" value="UniProtKB-UniRule"/>
</dbReference>
<dbReference type="Gene3D" id="3.90.1150.210">
    <property type="entry name" value="F-actin capping protein, beta subunit"/>
    <property type="match status" value="1"/>
</dbReference>
<proteinExistence type="inferred from homology"/>
<dbReference type="PANTHER" id="PTHR10653:SF0">
    <property type="entry name" value="F-ACTIN-CAPPING PROTEIN SUBUNIT ALPHA"/>
    <property type="match status" value="1"/>
</dbReference>
<dbReference type="PRINTS" id="PR00191">
    <property type="entry name" value="FACTINCAPA"/>
</dbReference>
<evidence type="ECO:0000313" key="5">
    <source>
        <dbReference type="Proteomes" id="UP000751190"/>
    </source>
</evidence>